<dbReference type="STRING" id="504805.SAMN05421505_102165"/>
<dbReference type="Proteomes" id="UP000198923">
    <property type="component" value="Unassembled WGS sequence"/>
</dbReference>
<dbReference type="InterPro" id="IPR019554">
    <property type="entry name" value="Soluble_ligand-bd"/>
</dbReference>
<reference evidence="3 4" key="1">
    <citation type="submission" date="2016-10" db="EMBL/GenBank/DDBJ databases">
        <authorList>
            <person name="de Groot N.N."/>
        </authorList>
    </citation>
    <scope>NUCLEOTIDE SEQUENCE [LARGE SCALE GENOMIC DNA]</scope>
    <source>
        <strain evidence="3 4">CPCC 201354</strain>
    </source>
</reference>
<dbReference type="AlphaFoldDB" id="A0A1G7S4R3"/>
<dbReference type="SMART" id="SM00278">
    <property type="entry name" value="HhH1"/>
    <property type="match status" value="2"/>
</dbReference>
<dbReference type="EMBL" id="FNCN01000002">
    <property type="protein sequence ID" value="SDG17983.1"/>
    <property type="molecule type" value="Genomic_DNA"/>
</dbReference>
<sequence length="339" mass="35184">MAGRSTQVGRRPPEADDARGHEVDRVRPESSDADLAGKTQGEGGIRLHDDWLDRQGSGFEGHETWPSVPQGWESFHRAAEHRRRASPGGSLDPRPAPVGERGPGADPAEARAQGPVPPLPPRLEALRSSLLTPTGDLDPGRSVLRVLVPVGVLAAVAAGVFAWRSQPEAQPLPEPPVAMSMQPPRPSAGAPSPQVMVHVAGKVRDPGVFTLPGGARVADAVKAAGGARGGSATGTLNLARRLVDGEQILVGVAAPPGAVMSSSSSSSSSASPLAPDQLMDLNTATTDQLEQLPGVGEVLAGRIAEFRDTRGGFRSVDQLKEVTGIGPAKFADLKDKVRV</sequence>
<dbReference type="Gene3D" id="3.10.560.10">
    <property type="entry name" value="Outer membrane lipoprotein wza domain like"/>
    <property type="match status" value="1"/>
</dbReference>
<dbReference type="PANTHER" id="PTHR21180:SF32">
    <property type="entry name" value="ENDONUCLEASE_EXONUCLEASE_PHOSPHATASE FAMILY DOMAIN-CONTAINING PROTEIN 1"/>
    <property type="match status" value="1"/>
</dbReference>
<evidence type="ECO:0000256" key="1">
    <source>
        <dbReference type="SAM" id="MobiDB-lite"/>
    </source>
</evidence>
<accession>A0A1G7S4R3</accession>
<keyword evidence="4" id="KW-1185">Reference proteome</keyword>
<protein>
    <submittedName>
        <fullName evidence="3">Competence protein ComEA</fullName>
    </submittedName>
</protein>
<dbReference type="GO" id="GO:0015627">
    <property type="term" value="C:type II protein secretion system complex"/>
    <property type="evidence" value="ECO:0007669"/>
    <property type="project" value="TreeGrafter"/>
</dbReference>
<dbReference type="GO" id="GO:0003677">
    <property type="term" value="F:DNA binding"/>
    <property type="evidence" value="ECO:0007669"/>
    <property type="project" value="InterPro"/>
</dbReference>
<evidence type="ECO:0000313" key="3">
    <source>
        <dbReference type="EMBL" id="SDG17983.1"/>
    </source>
</evidence>
<dbReference type="Gene3D" id="1.10.150.320">
    <property type="entry name" value="Photosystem II 12 kDa extrinsic protein"/>
    <property type="match status" value="1"/>
</dbReference>
<proteinExistence type="predicted"/>
<feature type="compositionally biased region" description="Basic and acidic residues" evidence="1">
    <location>
        <begin position="11"/>
        <end position="30"/>
    </location>
</feature>
<dbReference type="RefSeq" id="WP_093167827.1">
    <property type="nucleotide sequence ID" value="NZ_FNCN01000002.1"/>
</dbReference>
<dbReference type="PANTHER" id="PTHR21180">
    <property type="entry name" value="ENDONUCLEASE/EXONUCLEASE/PHOSPHATASE FAMILY DOMAIN-CONTAINING PROTEIN 1"/>
    <property type="match status" value="1"/>
</dbReference>
<dbReference type="Pfam" id="PF12836">
    <property type="entry name" value="HHH_3"/>
    <property type="match status" value="1"/>
</dbReference>
<feature type="region of interest" description="Disordered" evidence="1">
    <location>
        <begin position="1"/>
        <end position="123"/>
    </location>
</feature>
<dbReference type="Pfam" id="PF10531">
    <property type="entry name" value="SLBB"/>
    <property type="match status" value="1"/>
</dbReference>
<dbReference type="GO" id="GO:0015628">
    <property type="term" value="P:protein secretion by the type II secretion system"/>
    <property type="evidence" value="ECO:0007669"/>
    <property type="project" value="TreeGrafter"/>
</dbReference>
<gene>
    <name evidence="3" type="ORF">SAMN05421505_102165</name>
</gene>
<dbReference type="InterPro" id="IPR051675">
    <property type="entry name" value="Endo/Exo/Phosphatase_dom_1"/>
</dbReference>
<name>A0A1G7S4R3_9ACTN</name>
<dbReference type="InterPro" id="IPR003583">
    <property type="entry name" value="Hlx-hairpin-Hlx_DNA-bd_motif"/>
</dbReference>
<evidence type="ECO:0000259" key="2">
    <source>
        <dbReference type="SMART" id="SM00278"/>
    </source>
</evidence>
<dbReference type="SUPFAM" id="SSF47781">
    <property type="entry name" value="RuvA domain 2-like"/>
    <property type="match status" value="1"/>
</dbReference>
<organism evidence="3 4">
    <name type="scientific">Sinosporangium album</name>
    <dbReference type="NCBI Taxonomy" id="504805"/>
    <lineage>
        <taxon>Bacteria</taxon>
        <taxon>Bacillati</taxon>
        <taxon>Actinomycetota</taxon>
        <taxon>Actinomycetes</taxon>
        <taxon>Streptosporangiales</taxon>
        <taxon>Streptosporangiaceae</taxon>
        <taxon>Sinosporangium</taxon>
    </lineage>
</organism>
<evidence type="ECO:0000313" key="4">
    <source>
        <dbReference type="Proteomes" id="UP000198923"/>
    </source>
</evidence>
<feature type="domain" description="Helix-hairpin-helix DNA-binding motif class 1" evidence="2">
    <location>
        <begin position="317"/>
        <end position="336"/>
    </location>
</feature>
<dbReference type="GO" id="GO:0006281">
    <property type="term" value="P:DNA repair"/>
    <property type="evidence" value="ECO:0007669"/>
    <property type="project" value="InterPro"/>
</dbReference>
<dbReference type="InterPro" id="IPR010994">
    <property type="entry name" value="RuvA_2-like"/>
</dbReference>
<dbReference type="OrthoDB" id="9758724at2"/>
<feature type="domain" description="Helix-hairpin-helix DNA-binding motif class 1" evidence="2">
    <location>
        <begin position="287"/>
        <end position="306"/>
    </location>
</feature>